<organism evidence="8 9">
    <name type="scientific">Thlaspi arvense</name>
    <name type="common">Field penny-cress</name>
    <dbReference type="NCBI Taxonomy" id="13288"/>
    <lineage>
        <taxon>Eukaryota</taxon>
        <taxon>Viridiplantae</taxon>
        <taxon>Streptophyta</taxon>
        <taxon>Embryophyta</taxon>
        <taxon>Tracheophyta</taxon>
        <taxon>Spermatophyta</taxon>
        <taxon>Magnoliopsida</taxon>
        <taxon>eudicotyledons</taxon>
        <taxon>Gunneridae</taxon>
        <taxon>Pentapetalae</taxon>
        <taxon>rosids</taxon>
        <taxon>malvids</taxon>
        <taxon>Brassicales</taxon>
        <taxon>Brassicaceae</taxon>
        <taxon>Thlaspideae</taxon>
        <taxon>Thlaspi</taxon>
    </lineage>
</organism>
<keyword evidence="2" id="KW-0805">Transcription regulation</keyword>
<feature type="compositionally biased region" description="Low complexity" evidence="6">
    <location>
        <begin position="1"/>
        <end position="14"/>
    </location>
</feature>
<keyword evidence="5" id="KW-0539">Nucleus</keyword>
<gene>
    <name evidence="8" type="ORF">TAV2_LOCUS11376</name>
</gene>
<dbReference type="InterPro" id="IPR050655">
    <property type="entry name" value="Plant_B3_domain"/>
</dbReference>
<dbReference type="Proteomes" id="UP000836841">
    <property type="component" value="Chromosome 3"/>
</dbReference>
<sequence>MVTTRRTNARVTTASHRRPPSEPESPAKKFFKVVLPSTMKENMMRIPTRFVRLHGSKLSEVVTLKTPAGFKRSIKLKRIGEEFWFQEGWSEFAEAHSISEGHFLCFEYEGNSSFRVMIFDVSACEIQYPLDEVHISDDEVIDVTDEGFLGTQGTRGNDQSVKGGDSGDKRKKRPRDDEFEKILNGKNQKERTDFVLNNNVMS</sequence>
<keyword evidence="3" id="KW-0238">DNA-binding</keyword>
<evidence type="ECO:0000256" key="6">
    <source>
        <dbReference type="SAM" id="MobiDB-lite"/>
    </source>
</evidence>
<evidence type="ECO:0000256" key="1">
    <source>
        <dbReference type="ARBA" id="ARBA00004123"/>
    </source>
</evidence>
<feature type="compositionally biased region" description="Basic and acidic residues" evidence="6">
    <location>
        <begin position="174"/>
        <end position="184"/>
    </location>
</feature>
<feature type="region of interest" description="Disordered" evidence="6">
    <location>
        <begin position="1"/>
        <end position="26"/>
    </location>
</feature>
<dbReference type="InterPro" id="IPR015300">
    <property type="entry name" value="DNA-bd_pseudobarrel_sf"/>
</dbReference>
<name>A0AAU9RZH5_THLAR</name>
<feature type="domain" description="TF-B3" evidence="7">
    <location>
        <begin position="30"/>
        <end position="122"/>
    </location>
</feature>
<evidence type="ECO:0000256" key="4">
    <source>
        <dbReference type="ARBA" id="ARBA00023163"/>
    </source>
</evidence>
<accession>A0AAU9RZH5</accession>
<evidence type="ECO:0000313" key="8">
    <source>
        <dbReference type="EMBL" id="CAH2053345.1"/>
    </source>
</evidence>
<dbReference type="CDD" id="cd10017">
    <property type="entry name" value="B3_DNA"/>
    <property type="match status" value="1"/>
</dbReference>
<dbReference type="Gene3D" id="2.40.330.10">
    <property type="entry name" value="DNA-binding pseudobarrel domain"/>
    <property type="match status" value="1"/>
</dbReference>
<evidence type="ECO:0000256" key="3">
    <source>
        <dbReference type="ARBA" id="ARBA00023125"/>
    </source>
</evidence>
<dbReference type="PANTHER" id="PTHR31920:SF37">
    <property type="entry name" value="B3 DOMAIN-CONTAINING TRANSCRIPTION FACTOR VRN1"/>
    <property type="match status" value="1"/>
</dbReference>
<reference evidence="8 9" key="1">
    <citation type="submission" date="2022-03" db="EMBL/GenBank/DDBJ databases">
        <authorList>
            <person name="Nunn A."/>
            <person name="Chopra R."/>
            <person name="Nunn A."/>
            <person name="Contreras Garrido A."/>
        </authorList>
    </citation>
    <scope>NUCLEOTIDE SEQUENCE [LARGE SCALE GENOMIC DNA]</scope>
</reference>
<keyword evidence="9" id="KW-1185">Reference proteome</keyword>
<keyword evidence="4" id="KW-0804">Transcription</keyword>
<proteinExistence type="predicted"/>
<dbReference type="AlphaFoldDB" id="A0AAU9RZH5"/>
<dbReference type="EMBL" id="OU466859">
    <property type="protein sequence ID" value="CAH2053345.1"/>
    <property type="molecule type" value="Genomic_DNA"/>
</dbReference>
<feature type="compositionally biased region" description="Polar residues" evidence="6">
    <location>
        <begin position="151"/>
        <end position="160"/>
    </location>
</feature>
<dbReference type="PANTHER" id="PTHR31920">
    <property type="entry name" value="B3 DOMAIN-CONTAINING"/>
    <property type="match status" value="1"/>
</dbReference>
<feature type="region of interest" description="Disordered" evidence="6">
    <location>
        <begin position="148"/>
        <end position="184"/>
    </location>
</feature>
<comment type="subcellular location">
    <subcellularLocation>
        <location evidence="1">Nucleus</location>
    </subcellularLocation>
</comment>
<dbReference type="SUPFAM" id="SSF101936">
    <property type="entry name" value="DNA-binding pseudobarrel domain"/>
    <property type="match status" value="1"/>
</dbReference>
<evidence type="ECO:0000259" key="7">
    <source>
        <dbReference type="SMART" id="SM01019"/>
    </source>
</evidence>
<evidence type="ECO:0000256" key="5">
    <source>
        <dbReference type="ARBA" id="ARBA00023242"/>
    </source>
</evidence>
<protein>
    <recommendedName>
        <fullName evidence="7">TF-B3 domain-containing protein</fullName>
    </recommendedName>
</protein>
<dbReference type="InterPro" id="IPR003340">
    <property type="entry name" value="B3_DNA-bd"/>
</dbReference>
<dbReference type="Pfam" id="PF02362">
    <property type="entry name" value="B3"/>
    <property type="match status" value="1"/>
</dbReference>
<evidence type="ECO:0000256" key="2">
    <source>
        <dbReference type="ARBA" id="ARBA00023015"/>
    </source>
</evidence>
<dbReference type="GO" id="GO:0003677">
    <property type="term" value="F:DNA binding"/>
    <property type="evidence" value="ECO:0007669"/>
    <property type="project" value="UniProtKB-KW"/>
</dbReference>
<evidence type="ECO:0000313" key="9">
    <source>
        <dbReference type="Proteomes" id="UP000836841"/>
    </source>
</evidence>
<dbReference type="SMART" id="SM01019">
    <property type="entry name" value="B3"/>
    <property type="match status" value="1"/>
</dbReference>
<dbReference type="GO" id="GO:0005634">
    <property type="term" value="C:nucleus"/>
    <property type="evidence" value="ECO:0007669"/>
    <property type="project" value="UniProtKB-SubCell"/>
</dbReference>